<gene>
    <name evidence="2" type="ORF">PPACK8108_LOCUS10457</name>
</gene>
<evidence type="ECO:0000313" key="2">
    <source>
        <dbReference type="EMBL" id="CAH7675441.1"/>
    </source>
</evidence>
<evidence type="ECO:0000256" key="1">
    <source>
        <dbReference type="SAM" id="MobiDB-lite"/>
    </source>
</evidence>
<accession>A0AAV0B0L8</accession>
<dbReference type="AlphaFoldDB" id="A0AAV0B0L8"/>
<evidence type="ECO:0000313" key="3">
    <source>
        <dbReference type="Proteomes" id="UP001153365"/>
    </source>
</evidence>
<comment type="caution">
    <text evidence="2">The sequence shown here is derived from an EMBL/GenBank/DDBJ whole genome shotgun (WGS) entry which is preliminary data.</text>
</comment>
<name>A0AAV0B0L8_PHAPC</name>
<proteinExistence type="predicted"/>
<feature type="compositionally biased region" description="Basic and acidic residues" evidence="1">
    <location>
        <begin position="76"/>
        <end position="85"/>
    </location>
</feature>
<reference evidence="2" key="1">
    <citation type="submission" date="2022-06" db="EMBL/GenBank/DDBJ databases">
        <authorList>
            <consortium name="SYNGENTA / RWTH Aachen University"/>
        </authorList>
    </citation>
    <scope>NUCLEOTIDE SEQUENCE</scope>
</reference>
<keyword evidence="3" id="KW-1185">Reference proteome</keyword>
<organism evidence="2 3">
    <name type="scientific">Phakopsora pachyrhizi</name>
    <name type="common">Asian soybean rust disease fungus</name>
    <dbReference type="NCBI Taxonomy" id="170000"/>
    <lineage>
        <taxon>Eukaryota</taxon>
        <taxon>Fungi</taxon>
        <taxon>Dikarya</taxon>
        <taxon>Basidiomycota</taxon>
        <taxon>Pucciniomycotina</taxon>
        <taxon>Pucciniomycetes</taxon>
        <taxon>Pucciniales</taxon>
        <taxon>Phakopsoraceae</taxon>
        <taxon>Phakopsora</taxon>
    </lineage>
</organism>
<dbReference type="Proteomes" id="UP001153365">
    <property type="component" value="Unassembled WGS sequence"/>
</dbReference>
<protein>
    <submittedName>
        <fullName evidence="2">Uncharacterized protein</fullName>
    </submittedName>
</protein>
<dbReference type="EMBL" id="CALTRL010002344">
    <property type="protein sequence ID" value="CAH7675441.1"/>
    <property type="molecule type" value="Genomic_DNA"/>
</dbReference>
<sequence length="106" mass="11504">MGQGREVNRPVGREVVGPGLRVKREAYSMTKTADIKLSTKPSRIEVIGSMQKMEQGTDGAKEAGTMESQGSWDKQGGARDKRSEINKGSNLQILADARICQKQPAS</sequence>
<feature type="region of interest" description="Disordered" evidence="1">
    <location>
        <begin position="50"/>
        <end position="89"/>
    </location>
</feature>